<feature type="non-terminal residue" evidence="3">
    <location>
        <position position="515"/>
    </location>
</feature>
<organism evidence="3 4">
    <name type="scientific">Cryptotermes secundus</name>
    <dbReference type="NCBI Taxonomy" id="105785"/>
    <lineage>
        <taxon>Eukaryota</taxon>
        <taxon>Metazoa</taxon>
        <taxon>Ecdysozoa</taxon>
        <taxon>Arthropoda</taxon>
        <taxon>Hexapoda</taxon>
        <taxon>Insecta</taxon>
        <taxon>Pterygota</taxon>
        <taxon>Neoptera</taxon>
        <taxon>Polyneoptera</taxon>
        <taxon>Dictyoptera</taxon>
        <taxon>Blattodea</taxon>
        <taxon>Blattoidea</taxon>
        <taxon>Termitoidae</taxon>
        <taxon>Kalotermitidae</taxon>
        <taxon>Cryptotermitinae</taxon>
        <taxon>Cryptotermes</taxon>
    </lineage>
</organism>
<dbReference type="Pfam" id="PF13513">
    <property type="entry name" value="HEAT_EZ"/>
    <property type="match status" value="1"/>
</dbReference>
<reference evidence="3 4" key="1">
    <citation type="submission" date="2017-12" db="EMBL/GenBank/DDBJ databases">
        <title>Hemimetabolous genomes reveal molecular basis of termite eusociality.</title>
        <authorList>
            <person name="Harrison M.C."/>
            <person name="Jongepier E."/>
            <person name="Robertson H.M."/>
            <person name="Arning N."/>
            <person name="Bitard-Feildel T."/>
            <person name="Chao H."/>
            <person name="Childers C.P."/>
            <person name="Dinh H."/>
            <person name="Doddapaneni H."/>
            <person name="Dugan S."/>
            <person name="Gowin J."/>
            <person name="Greiner C."/>
            <person name="Han Y."/>
            <person name="Hu H."/>
            <person name="Hughes D.S.T."/>
            <person name="Huylmans A.-K."/>
            <person name="Kemena C."/>
            <person name="Kremer L.P.M."/>
            <person name="Lee S.L."/>
            <person name="Lopez-Ezquerra A."/>
            <person name="Mallet L."/>
            <person name="Monroy-Kuhn J.M."/>
            <person name="Moser A."/>
            <person name="Murali S.C."/>
            <person name="Muzny D.M."/>
            <person name="Otani S."/>
            <person name="Piulachs M.-D."/>
            <person name="Poelchau M."/>
            <person name="Qu J."/>
            <person name="Schaub F."/>
            <person name="Wada-Katsumata A."/>
            <person name="Worley K.C."/>
            <person name="Xie Q."/>
            <person name="Ylla G."/>
            <person name="Poulsen M."/>
            <person name="Gibbs R.A."/>
            <person name="Schal C."/>
            <person name="Richards S."/>
            <person name="Belles X."/>
            <person name="Korb J."/>
            <person name="Bornberg-Bauer E."/>
        </authorList>
    </citation>
    <scope>NUCLEOTIDE SEQUENCE [LARGE SCALE GENOMIC DNA]</scope>
    <source>
        <tissue evidence="3">Whole body</tissue>
    </source>
</reference>
<evidence type="ECO:0000256" key="2">
    <source>
        <dbReference type="PROSITE-ProRule" id="PRU00103"/>
    </source>
</evidence>
<dbReference type="InParanoid" id="A0A2J7Q4Z2"/>
<dbReference type="Proteomes" id="UP000235965">
    <property type="component" value="Unassembled WGS sequence"/>
</dbReference>
<name>A0A2J7Q4Z2_9NEOP</name>
<dbReference type="GO" id="GO:0019888">
    <property type="term" value="F:protein phosphatase regulator activity"/>
    <property type="evidence" value="ECO:0007669"/>
    <property type="project" value="TreeGrafter"/>
</dbReference>
<dbReference type="EMBL" id="NEVH01018373">
    <property type="protein sequence ID" value="PNF23644.1"/>
    <property type="molecule type" value="Genomic_DNA"/>
</dbReference>
<dbReference type="GO" id="GO:0005737">
    <property type="term" value="C:cytoplasm"/>
    <property type="evidence" value="ECO:0007669"/>
    <property type="project" value="TreeGrafter"/>
</dbReference>
<dbReference type="PANTHER" id="PTHR10648:SF1">
    <property type="entry name" value="SERINE_THREONINE-PROTEIN PHOSPHATASE 4 REGULATORY SUBUNIT 1"/>
    <property type="match status" value="1"/>
</dbReference>
<dbReference type="Gene3D" id="1.25.10.10">
    <property type="entry name" value="Leucine-rich Repeat Variant"/>
    <property type="match status" value="2"/>
</dbReference>
<dbReference type="InterPro" id="IPR051023">
    <property type="entry name" value="PP2A_Regulatory_Subunit_A"/>
</dbReference>
<keyword evidence="4" id="KW-1185">Reference proteome</keyword>
<sequence length="515" mass="57622">MTTEILELLCNSMKLERDRGVGELQRVLPTCTENERVQFEVNLVLLISDSETSWETKHGCLLGAKALIPYLNLDDEHEADFVHRIKAIAEKFLTDIEVRVRMAAGEVLGVLCGKIGPAVYQDCKEYVLRLIQSNLERQVTHDDDGSKHEQLETEKLMEKLAGPSQRRNSAEAAQIFHDTAGWKNLETSLKCLQAMIDGCGANFQLFVDDELLELIFTTLTHTNRFVRETGFYVCSSLVSCGSTDQDAEGRDSVSAMNPIYTYGHEFSKHLAQGLADNWSQVRLSASVAARKFLTSLPDDKAREIFYPELLPRMCLNRYYVAEGVRIYSQETWRQVTGTAGKDLVQKYISYTVDYYILATESDNHAVREAACACIAELAAKIHPQATRPYVERLLETLLVCFQDDSWPVRDAACMACGNFILCFPEESRGALPSLYPMFFCNLGDPIPSVRQGAASSLANIVRAYGQEAVATVMEKATAGLKGVMNQPAESERYPDMERGQASFGVVKRLRDNDPE</sequence>
<dbReference type="InterPro" id="IPR016024">
    <property type="entry name" value="ARM-type_fold"/>
</dbReference>
<dbReference type="STRING" id="105785.A0A2J7Q4Z2"/>
<feature type="repeat" description="HEAT" evidence="2">
    <location>
        <begin position="434"/>
        <end position="471"/>
    </location>
</feature>
<protein>
    <recommendedName>
        <fullName evidence="5">HEAT repeat protein</fullName>
    </recommendedName>
</protein>
<evidence type="ECO:0000313" key="3">
    <source>
        <dbReference type="EMBL" id="PNF23644.1"/>
    </source>
</evidence>
<dbReference type="PROSITE" id="PS50077">
    <property type="entry name" value="HEAT_REPEAT"/>
    <property type="match status" value="1"/>
</dbReference>
<dbReference type="SUPFAM" id="SSF48371">
    <property type="entry name" value="ARM repeat"/>
    <property type="match status" value="1"/>
</dbReference>
<accession>A0A2J7Q4Z2</accession>
<dbReference type="InterPro" id="IPR011989">
    <property type="entry name" value="ARM-like"/>
</dbReference>
<dbReference type="InterPro" id="IPR021133">
    <property type="entry name" value="HEAT_type_2"/>
</dbReference>
<proteinExistence type="predicted"/>
<comment type="caution">
    <text evidence="3">The sequence shown here is derived from an EMBL/GenBank/DDBJ whole genome shotgun (WGS) entry which is preliminary data.</text>
</comment>
<dbReference type="AlphaFoldDB" id="A0A2J7Q4Z2"/>
<evidence type="ECO:0000313" key="4">
    <source>
        <dbReference type="Proteomes" id="UP000235965"/>
    </source>
</evidence>
<dbReference type="OrthoDB" id="414039at2759"/>
<dbReference type="PANTHER" id="PTHR10648">
    <property type="entry name" value="SERINE/THREONINE-PROTEIN PHOSPHATASE PP2A 65 KDA REGULATORY SUBUNIT"/>
    <property type="match status" value="1"/>
</dbReference>
<gene>
    <name evidence="3" type="ORF">B7P43_G03041</name>
</gene>
<keyword evidence="1" id="KW-0677">Repeat</keyword>
<evidence type="ECO:0008006" key="5">
    <source>
        <dbReference type="Google" id="ProtNLM"/>
    </source>
</evidence>
<evidence type="ECO:0000256" key="1">
    <source>
        <dbReference type="ARBA" id="ARBA00022737"/>
    </source>
</evidence>